<dbReference type="FunFam" id="2.40.30.10:FF:000004">
    <property type="entry name" value="50S ribosomal protein L3"/>
    <property type="match status" value="1"/>
</dbReference>
<comment type="subunit">
    <text evidence="7">Part of the 50S ribosomal subunit. Forms a cluster with proteins L14 and L19.</text>
</comment>
<organism evidence="9 10">
    <name type="scientific">Candidatus Woesebacteria bacterium RIFCSPHIGHO2_01_FULL_39_28</name>
    <dbReference type="NCBI Taxonomy" id="1802496"/>
    <lineage>
        <taxon>Bacteria</taxon>
        <taxon>Candidatus Woeseibacteriota</taxon>
    </lineage>
</organism>
<evidence type="ECO:0000313" key="9">
    <source>
        <dbReference type="EMBL" id="OGM24208.1"/>
    </source>
</evidence>
<evidence type="ECO:0000256" key="4">
    <source>
        <dbReference type="ARBA" id="ARBA00022980"/>
    </source>
</evidence>
<keyword evidence="5 7" id="KW-0687">Ribonucleoprotein</keyword>
<dbReference type="GO" id="GO:0003735">
    <property type="term" value="F:structural constituent of ribosome"/>
    <property type="evidence" value="ECO:0007669"/>
    <property type="project" value="UniProtKB-UniRule"/>
</dbReference>
<evidence type="ECO:0000256" key="6">
    <source>
        <dbReference type="ARBA" id="ARBA00035243"/>
    </source>
</evidence>
<dbReference type="InterPro" id="IPR009000">
    <property type="entry name" value="Transl_B-barrel_sf"/>
</dbReference>
<comment type="caution">
    <text evidence="9">The sequence shown here is derived from an EMBL/GenBank/DDBJ whole genome shotgun (WGS) entry which is preliminary data.</text>
</comment>
<dbReference type="Gene3D" id="2.40.30.10">
    <property type="entry name" value="Translation factors"/>
    <property type="match status" value="1"/>
</dbReference>
<keyword evidence="2 7" id="KW-0699">rRNA-binding</keyword>
<dbReference type="EMBL" id="MGGI01000033">
    <property type="protein sequence ID" value="OGM24208.1"/>
    <property type="molecule type" value="Genomic_DNA"/>
</dbReference>
<evidence type="ECO:0000256" key="5">
    <source>
        <dbReference type="ARBA" id="ARBA00023274"/>
    </source>
</evidence>
<dbReference type="Pfam" id="PF00297">
    <property type="entry name" value="Ribosomal_L3"/>
    <property type="match status" value="1"/>
</dbReference>
<dbReference type="PANTHER" id="PTHR11229:SF16">
    <property type="entry name" value="LARGE RIBOSOMAL SUBUNIT PROTEIN UL3C"/>
    <property type="match status" value="1"/>
</dbReference>
<keyword evidence="3 7" id="KW-0694">RNA-binding</keyword>
<dbReference type="SUPFAM" id="SSF50447">
    <property type="entry name" value="Translation proteins"/>
    <property type="match status" value="1"/>
</dbReference>
<dbReference type="GO" id="GO:0019843">
    <property type="term" value="F:rRNA binding"/>
    <property type="evidence" value="ECO:0007669"/>
    <property type="project" value="UniProtKB-UniRule"/>
</dbReference>
<gene>
    <name evidence="7" type="primary">rplC</name>
    <name evidence="9" type="ORF">A2627_04930</name>
</gene>
<protein>
    <recommendedName>
        <fullName evidence="6 7">Large ribosomal subunit protein uL3</fullName>
    </recommendedName>
</protein>
<keyword evidence="4 7" id="KW-0689">Ribosomal protein</keyword>
<evidence type="ECO:0000256" key="8">
    <source>
        <dbReference type="SAM" id="MobiDB-lite"/>
    </source>
</evidence>
<dbReference type="GO" id="GO:0006412">
    <property type="term" value="P:translation"/>
    <property type="evidence" value="ECO:0007669"/>
    <property type="project" value="UniProtKB-UniRule"/>
</dbReference>
<accession>A0A1F7YC58</accession>
<evidence type="ECO:0000256" key="2">
    <source>
        <dbReference type="ARBA" id="ARBA00022730"/>
    </source>
</evidence>
<evidence type="ECO:0000256" key="7">
    <source>
        <dbReference type="HAMAP-Rule" id="MF_01325"/>
    </source>
</evidence>
<dbReference type="Gene3D" id="3.30.160.810">
    <property type="match status" value="1"/>
</dbReference>
<evidence type="ECO:0000256" key="1">
    <source>
        <dbReference type="ARBA" id="ARBA00006540"/>
    </source>
</evidence>
<dbReference type="Proteomes" id="UP000178851">
    <property type="component" value="Unassembled WGS sequence"/>
</dbReference>
<evidence type="ECO:0000256" key="3">
    <source>
        <dbReference type="ARBA" id="ARBA00022884"/>
    </source>
</evidence>
<dbReference type="InterPro" id="IPR000597">
    <property type="entry name" value="Ribosomal_uL3"/>
</dbReference>
<dbReference type="GO" id="GO:0022625">
    <property type="term" value="C:cytosolic large ribosomal subunit"/>
    <property type="evidence" value="ECO:0007669"/>
    <property type="project" value="TreeGrafter"/>
</dbReference>
<dbReference type="AlphaFoldDB" id="A0A1F7YC58"/>
<evidence type="ECO:0000313" key="10">
    <source>
        <dbReference type="Proteomes" id="UP000178851"/>
    </source>
</evidence>
<reference evidence="9 10" key="1">
    <citation type="journal article" date="2016" name="Nat. Commun.">
        <title>Thousands of microbial genomes shed light on interconnected biogeochemical processes in an aquifer system.</title>
        <authorList>
            <person name="Anantharaman K."/>
            <person name="Brown C.T."/>
            <person name="Hug L.A."/>
            <person name="Sharon I."/>
            <person name="Castelle C.J."/>
            <person name="Probst A.J."/>
            <person name="Thomas B.C."/>
            <person name="Singh A."/>
            <person name="Wilkins M.J."/>
            <person name="Karaoz U."/>
            <person name="Brodie E.L."/>
            <person name="Williams K.H."/>
            <person name="Hubbard S.S."/>
            <person name="Banfield J.F."/>
        </authorList>
    </citation>
    <scope>NUCLEOTIDE SEQUENCE [LARGE SCALE GENOMIC DNA]</scope>
</reference>
<name>A0A1F7YC58_9BACT</name>
<sequence>MLNKIFGIKLKMAQTFTEGVRIPVTRILVNPCIVTQIKIPEKQGFWAMQVGIGERKLKNTSKPLQGHLKKLISNNNFPRHLAEIKFGEEPRKTSNEPFKVGDKITASDVFAVGDKVMITGVSKGKGFAGVVKRYHFRGGSRTHGQSDRERAPGSIGQTTTPGRIFKGKKMGGRMGHNKISVKNLEVISIDAIKNEMSVSGAIPGPSGTLIAITK</sequence>
<comment type="similarity">
    <text evidence="1 7">Belongs to the universal ribosomal protein uL3 family.</text>
</comment>
<comment type="function">
    <text evidence="7">One of the primary rRNA binding proteins, it binds directly near the 3'-end of the 23S rRNA, where it nucleates assembly of the 50S subunit.</text>
</comment>
<proteinExistence type="inferred from homology"/>
<dbReference type="PANTHER" id="PTHR11229">
    <property type="entry name" value="50S RIBOSOMAL PROTEIN L3"/>
    <property type="match status" value="1"/>
</dbReference>
<dbReference type="HAMAP" id="MF_01325_B">
    <property type="entry name" value="Ribosomal_uL3_B"/>
    <property type="match status" value="1"/>
</dbReference>
<dbReference type="NCBIfam" id="TIGR03625">
    <property type="entry name" value="L3_bact"/>
    <property type="match status" value="1"/>
</dbReference>
<feature type="region of interest" description="Disordered" evidence="8">
    <location>
        <begin position="138"/>
        <end position="172"/>
    </location>
</feature>
<dbReference type="InterPro" id="IPR019927">
    <property type="entry name" value="Ribosomal_uL3_bac/org-type"/>
</dbReference>